<evidence type="ECO:0000259" key="2">
    <source>
        <dbReference type="PROSITE" id="PS50404"/>
    </source>
</evidence>
<keyword evidence="5" id="KW-1185">Reference proteome</keyword>
<dbReference type="SUPFAM" id="SSF47616">
    <property type="entry name" value="GST C-terminal domain-like"/>
    <property type="match status" value="2"/>
</dbReference>
<dbReference type="SFLD" id="SFLDG00358">
    <property type="entry name" value="Main_(cytGST)"/>
    <property type="match status" value="1"/>
</dbReference>
<dbReference type="InterPro" id="IPR004045">
    <property type="entry name" value="Glutathione_S-Trfase_N"/>
</dbReference>
<dbReference type="Pfam" id="PF00043">
    <property type="entry name" value="GST_C"/>
    <property type="match status" value="2"/>
</dbReference>
<feature type="domain" description="GST N-terminal" evidence="2">
    <location>
        <begin position="99"/>
        <end position="180"/>
    </location>
</feature>
<dbReference type="InterPro" id="IPR004046">
    <property type="entry name" value="GST_C"/>
</dbReference>
<proteinExistence type="predicted"/>
<dbReference type="FunFam" id="1.20.1050.10:FF:000007">
    <property type="entry name" value="Glutathione S-transferase 1-1"/>
    <property type="match status" value="1"/>
</dbReference>
<dbReference type="PANTHER" id="PTHR43969:SF8">
    <property type="entry name" value="GLUTATHIONE S TRANSFERASE E13, ISOFORM A-RELATED"/>
    <property type="match status" value="1"/>
</dbReference>
<dbReference type="Gene3D" id="1.20.1050.10">
    <property type="match status" value="2"/>
</dbReference>
<feature type="domain" description="GST C-terminal" evidence="3">
    <location>
        <begin position="1"/>
        <end position="99"/>
    </location>
</feature>
<sequence>MTDDAVEKIKSAYEFTEQFATKSWFAGEQFTIADICCVATISSLNEIYPIYAQKYPHLYAWLKRCSELDIYKKKNASVVANTGLVCSRLFYEAQKVSNMVLTLYKLDLSPPVRSVLMVIEHLNLPVQFVDVNFMKGEQLTNEFKKINPQHTVPTLTDDDFILGDSHAISVYLINKYGKDDSLYPSEPKLRAIVDQRLHFDSGILFPAIKYGFAQIVFKGGKKLTDDAIEKITSAYEFTEQFATKTWLAGEQFTIADICCVTTISSLNEIYPIDVQKYPHLYAWLKRCSELDLYKKCNDPGNKELGETFRSKLG</sequence>
<dbReference type="EMBL" id="CALOZG010000005">
    <property type="protein sequence ID" value="CAH4027583.1"/>
    <property type="molecule type" value="Genomic_DNA"/>
</dbReference>
<evidence type="ECO:0000313" key="4">
    <source>
        <dbReference type="EMBL" id="CAH4027583.1"/>
    </source>
</evidence>
<dbReference type="CDD" id="cd03045">
    <property type="entry name" value="GST_N_Delta_Epsilon"/>
    <property type="match status" value="1"/>
</dbReference>
<name>A0A9P0TI61_PIEBR</name>
<dbReference type="GO" id="GO:0006749">
    <property type="term" value="P:glutathione metabolic process"/>
    <property type="evidence" value="ECO:0007669"/>
    <property type="project" value="TreeGrafter"/>
</dbReference>
<dbReference type="AlphaFoldDB" id="A0A9P0TI61"/>
<dbReference type="Proteomes" id="UP001152562">
    <property type="component" value="Unassembled WGS sequence"/>
</dbReference>
<dbReference type="FunFam" id="3.40.30.10:FF:000034">
    <property type="entry name" value="glutathione S-transferase 1"/>
    <property type="match status" value="1"/>
</dbReference>
<dbReference type="GO" id="GO:0004364">
    <property type="term" value="F:glutathione transferase activity"/>
    <property type="evidence" value="ECO:0007669"/>
    <property type="project" value="TreeGrafter"/>
</dbReference>
<evidence type="ECO:0000313" key="5">
    <source>
        <dbReference type="Proteomes" id="UP001152562"/>
    </source>
</evidence>
<dbReference type="PROSITE" id="PS50404">
    <property type="entry name" value="GST_NTER"/>
    <property type="match status" value="1"/>
</dbReference>
<organism evidence="4 5">
    <name type="scientific">Pieris brassicae</name>
    <name type="common">White butterfly</name>
    <name type="synonym">Large white butterfly</name>
    <dbReference type="NCBI Taxonomy" id="7116"/>
    <lineage>
        <taxon>Eukaryota</taxon>
        <taxon>Metazoa</taxon>
        <taxon>Ecdysozoa</taxon>
        <taxon>Arthropoda</taxon>
        <taxon>Hexapoda</taxon>
        <taxon>Insecta</taxon>
        <taxon>Pterygota</taxon>
        <taxon>Neoptera</taxon>
        <taxon>Endopterygota</taxon>
        <taxon>Lepidoptera</taxon>
        <taxon>Glossata</taxon>
        <taxon>Ditrysia</taxon>
        <taxon>Papilionoidea</taxon>
        <taxon>Pieridae</taxon>
        <taxon>Pierinae</taxon>
        <taxon>Pieris</taxon>
    </lineage>
</organism>
<dbReference type="PANTHER" id="PTHR43969">
    <property type="entry name" value="GLUTATHIONE S TRANSFERASE D10, ISOFORM A-RELATED"/>
    <property type="match status" value="1"/>
</dbReference>
<comment type="caution">
    <text evidence="4">The sequence shown here is derived from an EMBL/GenBank/DDBJ whole genome shotgun (WGS) entry which is preliminary data.</text>
</comment>
<comment type="subunit">
    <text evidence="1">Homodimer.</text>
</comment>
<dbReference type="SUPFAM" id="SSF52833">
    <property type="entry name" value="Thioredoxin-like"/>
    <property type="match status" value="1"/>
</dbReference>
<evidence type="ECO:0000259" key="3">
    <source>
        <dbReference type="PROSITE" id="PS50405"/>
    </source>
</evidence>
<evidence type="ECO:0000256" key="1">
    <source>
        <dbReference type="ARBA" id="ARBA00011738"/>
    </source>
</evidence>
<dbReference type="Pfam" id="PF13417">
    <property type="entry name" value="GST_N_3"/>
    <property type="match status" value="1"/>
</dbReference>
<gene>
    <name evidence="4" type="ORF">PIBRA_LOCUS4720</name>
</gene>
<dbReference type="SFLD" id="SFLDS00019">
    <property type="entry name" value="Glutathione_Transferase_(cytos"/>
    <property type="match status" value="1"/>
</dbReference>
<dbReference type="SFLD" id="SFLDG01153">
    <property type="entry name" value="Main.4:_Theta-like"/>
    <property type="match status" value="1"/>
</dbReference>
<dbReference type="InterPro" id="IPR040079">
    <property type="entry name" value="Glutathione_S-Trfase"/>
</dbReference>
<dbReference type="Gene3D" id="3.40.30.10">
    <property type="entry name" value="Glutaredoxin"/>
    <property type="match status" value="1"/>
</dbReference>
<protein>
    <recommendedName>
        <fullName evidence="6">Glutathione S-transferase</fullName>
    </recommendedName>
</protein>
<feature type="domain" description="GST C-terminal" evidence="3">
    <location>
        <begin position="186"/>
        <end position="313"/>
    </location>
</feature>
<accession>A0A9P0TI61</accession>
<evidence type="ECO:0008006" key="6">
    <source>
        <dbReference type="Google" id="ProtNLM"/>
    </source>
</evidence>
<dbReference type="InterPro" id="IPR036282">
    <property type="entry name" value="Glutathione-S-Trfase_C_sf"/>
</dbReference>
<dbReference type="CDD" id="cd03177">
    <property type="entry name" value="GST_C_Delta_Epsilon"/>
    <property type="match status" value="1"/>
</dbReference>
<reference evidence="4" key="1">
    <citation type="submission" date="2022-05" db="EMBL/GenBank/DDBJ databases">
        <authorList>
            <person name="Okamura Y."/>
        </authorList>
    </citation>
    <scope>NUCLEOTIDE SEQUENCE</scope>
</reference>
<dbReference type="InterPro" id="IPR010987">
    <property type="entry name" value="Glutathione-S-Trfase_C-like"/>
</dbReference>
<dbReference type="PROSITE" id="PS50405">
    <property type="entry name" value="GST_CTER"/>
    <property type="match status" value="2"/>
</dbReference>
<dbReference type="InterPro" id="IPR036249">
    <property type="entry name" value="Thioredoxin-like_sf"/>
</dbReference>